<accession>A0A437AHQ5</accession>
<proteinExistence type="predicted"/>
<sequence length="530" mass="62399">MSKMPKVVNCYIGEVQKMQPKKRPLDAYKRNLCELDLQMQRNFAQNKFFKTYVSFFIFLFSFSNVYCQNGGNFDSTLSDYVIISHSDLNSYYDSQSKDREMFTDTKSANVESKDTENFLKIVNSNISDNKDNKMSTRNSDESERNSADSSVADEQMVEFSSEFENISKDSLSDEMSIIPYTDMFQNENCCHNEQKNIQQNVTLYERQKAIENASFFEPSQDVFPLEKKFNDNISQYDNLVEQAIFEKNVDALKLSSFNGFPSQYRSAAWKLLLNPKKIHLLSRPVSYLHKEIDNILKDLPRLPKIELIFGEQYKNYFTLKLLNFLKKFIAVRPEIGYYQGLDNIAFELLVYLPKDDSFEDLRLEMFVTMIDEIYEHFVSDNFKNFDDFAAKTEDIIKLYRPDLYEKIDFDSFKCSILFDYYVTLFCRMDVGKAIRFLDVYCSYGNISLHFFALGILEYFSEKINENYLTVESRLLFIIDLKNNLVQTIDIDEVMKITKKYILNYQEEHIKPEEKGYFSVLGLFYSRLIGN</sequence>
<gene>
    <name evidence="3" type="ORF">TUBRATIS_29430</name>
</gene>
<organism evidence="3 4">
    <name type="scientific">Tubulinosema ratisbonensis</name>
    <dbReference type="NCBI Taxonomy" id="291195"/>
    <lineage>
        <taxon>Eukaryota</taxon>
        <taxon>Fungi</taxon>
        <taxon>Fungi incertae sedis</taxon>
        <taxon>Microsporidia</taxon>
        <taxon>Tubulinosematoidea</taxon>
        <taxon>Tubulinosematidae</taxon>
        <taxon>Tubulinosema</taxon>
    </lineage>
</organism>
<evidence type="ECO:0000313" key="3">
    <source>
        <dbReference type="EMBL" id="RVD90632.1"/>
    </source>
</evidence>
<dbReference type="Gene3D" id="1.10.8.270">
    <property type="entry name" value="putative rabgap domain of human tbc1 domain family member 14 like domains"/>
    <property type="match status" value="1"/>
</dbReference>
<evidence type="ECO:0000313" key="4">
    <source>
        <dbReference type="Proteomes" id="UP000282876"/>
    </source>
</evidence>
<comment type="caution">
    <text evidence="3">The sequence shown here is derived from an EMBL/GenBank/DDBJ whole genome shotgun (WGS) entry which is preliminary data.</text>
</comment>
<dbReference type="EMBL" id="RCSS01000821">
    <property type="protein sequence ID" value="RVD90632.1"/>
    <property type="molecule type" value="Genomic_DNA"/>
</dbReference>
<dbReference type="VEuPathDB" id="MicrosporidiaDB:TUBRATIS_29430"/>
<dbReference type="InterPro" id="IPR000195">
    <property type="entry name" value="Rab-GAP-TBC_dom"/>
</dbReference>
<dbReference type="STRING" id="291195.A0A437AHQ5"/>
<evidence type="ECO:0000256" key="1">
    <source>
        <dbReference type="SAM" id="MobiDB-lite"/>
    </source>
</evidence>
<dbReference type="SMART" id="SM00164">
    <property type="entry name" value="TBC"/>
    <property type="match status" value="1"/>
</dbReference>
<dbReference type="GO" id="GO:0005096">
    <property type="term" value="F:GTPase activator activity"/>
    <property type="evidence" value="ECO:0007669"/>
    <property type="project" value="TreeGrafter"/>
</dbReference>
<dbReference type="AlphaFoldDB" id="A0A437AHQ5"/>
<dbReference type="InterPro" id="IPR050302">
    <property type="entry name" value="Rab_GAP_TBC_domain"/>
</dbReference>
<dbReference type="PROSITE" id="PS50086">
    <property type="entry name" value="TBC_RABGAP"/>
    <property type="match status" value="1"/>
</dbReference>
<dbReference type="PANTHER" id="PTHR47219:SF9">
    <property type="entry name" value="GTPASE ACTIVATING PROTEIN AND CENTROSOME-ASSOCIATED, ISOFORM B"/>
    <property type="match status" value="1"/>
</dbReference>
<dbReference type="OrthoDB" id="295078at2759"/>
<keyword evidence="4" id="KW-1185">Reference proteome</keyword>
<dbReference type="Pfam" id="PF00566">
    <property type="entry name" value="RabGAP-TBC"/>
    <property type="match status" value="1"/>
</dbReference>
<name>A0A437AHQ5_9MICR</name>
<dbReference type="SUPFAM" id="SSF47923">
    <property type="entry name" value="Ypt/Rab-GAP domain of gyp1p"/>
    <property type="match status" value="2"/>
</dbReference>
<evidence type="ECO:0000259" key="2">
    <source>
        <dbReference type="PROSITE" id="PS50086"/>
    </source>
</evidence>
<dbReference type="Proteomes" id="UP000282876">
    <property type="component" value="Unassembled WGS sequence"/>
</dbReference>
<protein>
    <submittedName>
        <fullName evidence="3">TBC domain protein</fullName>
    </submittedName>
</protein>
<dbReference type="Gene3D" id="1.10.472.80">
    <property type="entry name" value="Ypt/Rab-GAP domain of gyp1p, domain 3"/>
    <property type="match status" value="1"/>
</dbReference>
<feature type="compositionally biased region" description="Basic and acidic residues" evidence="1">
    <location>
        <begin position="128"/>
        <end position="146"/>
    </location>
</feature>
<dbReference type="PANTHER" id="PTHR47219">
    <property type="entry name" value="RAB GTPASE-ACTIVATING PROTEIN 1-LIKE"/>
    <property type="match status" value="1"/>
</dbReference>
<dbReference type="InterPro" id="IPR035969">
    <property type="entry name" value="Rab-GAP_TBC_sf"/>
</dbReference>
<dbReference type="GO" id="GO:0031267">
    <property type="term" value="F:small GTPase binding"/>
    <property type="evidence" value="ECO:0007669"/>
    <property type="project" value="TreeGrafter"/>
</dbReference>
<reference evidence="3 4" key="1">
    <citation type="submission" date="2018-10" db="EMBL/GenBank/DDBJ databases">
        <title>Draft genome sequence of the microsporidian Tubulinosema ratisbonensis.</title>
        <authorList>
            <person name="Polonais V."/>
            <person name="Peyretaillade E."/>
            <person name="Niehus S."/>
            <person name="Wawrzyniak I."/>
            <person name="Franchet A."/>
            <person name="Gaspin C."/>
            <person name="Reichstadt M."/>
            <person name="Belser C."/>
            <person name="Labadie K."/>
            <person name="Delbac F."/>
            <person name="Ferrandon D."/>
        </authorList>
    </citation>
    <scope>NUCLEOTIDE SEQUENCE [LARGE SCALE GENOMIC DNA]</scope>
    <source>
        <strain evidence="3 4">Franzen</strain>
    </source>
</reference>
<feature type="region of interest" description="Disordered" evidence="1">
    <location>
        <begin position="127"/>
        <end position="153"/>
    </location>
</feature>
<feature type="domain" description="Rab-GAP TBC" evidence="2">
    <location>
        <begin position="259"/>
        <end position="444"/>
    </location>
</feature>